<feature type="transmembrane region" description="Helical" evidence="1">
    <location>
        <begin position="176"/>
        <end position="197"/>
    </location>
</feature>
<keyword evidence="1" id="KW-0812">Transmembrane</keyword>
<dbReference type="EMBL" id="WSTA01000038">
    <property type="protein sequence ID" value="MWB98828.1"/>
    <property type="molecule type" value="Genomic_DNA"/>
</dbReference>
<feature type="transmembrane region" description="Helical" evidence="1">
    <location>
        <begin position="146"/>
        <end position="164"/>
    </location>
</feature>
<keyword evidence="1" id="KW-1133">Transmembrane helix</keyword>
<evidence type="ECO:0000313" key="2">
    <source>
        <dbReference type="EMBL" id="MWB98828.1"/>
    </source>
</evidence>
<feature type="transmembrane region" description="Helical" evidence="1">
    <location>
        <begin position="68"/>
        <end position="89"/>
    </location>
</feature>
<reference evidence="2 3" key="1">
    <citation type="submission" date="2019-12" db="EMBL/GenBank/DDBJ databases">
        <authorList>
            <person name="Kim Y.S."/>
        </authorList>
    </citation>
    <scope>NUCLEOTIDE SEQUENCE [LARGE SCALE GENOMIC DNA]</scope>
    <source>
        <strain evidence="2 3">MMS17-SY077</strain>
    </source>
</reference>
<dbReference type="Proteomes" id="UP000438182">
    <property type="component" value="Unassembled WGS sequence"/>
</dbReference>
<comment type="caution">
    <text evidence="2">The sequence shown here is derived from an EMBL/GenBank/DDBJ whole genome shotgun (WGS) entry which is preliminary data.</text>
</comment>
<evidence type="ECO:0000256" key="1">
    <source>
        <dbReference type="SAM" id="Phobius"/>
    </source>
</evidence>
<feature type="transmembrane region" description="Helical" evidence="1">
    <location>
        <begin position="121"/>
        <end position="141"/>
    </location>
</feature>
<gene>
    <name evidence="2" type="ORF">GB864_09745</name>
</gene>
<evidence type="ECO:0000313" key="3">
    <source>
        <dbReference type="Proteomes" id="UP000438182"/>
    </source>
</evidence>
<feature type="transmembrane region" description="Helical" evidence="1">
    <location>
        <begin position="96"/>
        <end position="115"/>
    </location>
</feature>
<keyword evidence="1" id="KW-0472">Membrane</keyword>
<dbReference type="AlphaFoldDB" id="A0A6I4NX61"/>
<sequence>MNDTGPVRFSGSLERPVTREHALREALPGRSGRQLVFGVLLIALLVAAGWFIHFLALRDNIPATRHAWWPWIALAIAVVLSIGLIVAANGQPSRPMLALVCLFACGVSALELVTTAGLLDAGVTLTATGAVGMLLAVVAVLGDPRFAGSTGVLIGAFALSQVLVQAPQAGVATIEGVGMALAASLPAVLTAVAVTGFNRMVGVDLDHSIVQSTVGVGPTQPIAGAGDELASLDLEAEQLLAGVAAGRIPLPLPPAESALAARVGASLRIRLIEGRTDTWLKHAIAESELLAGAAVVDDPEGDAARLAPAARDALLLSLWLLVDDRPRGSQVPIRVIVDNADAETDRLVSIDLVIAGGSRRRIDPTTWETLGNVGSYRTFFEERDFRITILSRVEPDAPERTARSQRKAER</sequence>
<organism evidence="2 3">
    <name type="scientific">Agromyces seonyuensis</name>
    <dbReference type="NCBI Taxonomy" id="2662446"/>
    <lineage>
        <taxon>Bacteria</taxon>
        <taxon>Bacillati</taxon>
        <taxon>Actinomycetota</taxon>
        <taxon>Actinomycetes</taxon>
        <taxon>Micrococcales</taxon>
        <taxon>Microbacteriaceae</taxon>
        <taxon>Agromyces</taxon>
    </lineage>
</organism>
<protein>
    <submittedName>
        <fullName evidence="2">Uncharacterized protein</fullName>
    </submittedName>
</protein>
<feature type="transmembrane region" description="Helical" evidence="1">
    <location>
        <begin position="35"/>
        <end position="56"/>
    </location>
</feature>
<accession>A0A6I4NX61</accession>
<dbReference type="RefSeq" id="WP_160424511.1">
    <property type="nucleotide sequence ID" value="NZ_WSTA01000038.1"/>
</dbReference>
<keyword evidence="3" id="KW-1185">Reference proteome</keyword>
<proteinExistence type="predicted"/>
<name>A0A6I4NX61_9MICO</name>